<feature type="region of interest" description="Disordered" evidence="2">
    <location>
        <begin position="142"/>
        <end position="180"/>
    </location>
</feature>
<sequence length="369" mass="38251">MAGPGGVARPLAGDGLVAQEGELSLVCAAPDAVTAALVDGLLAALEQVAAGGGDGPALVRRAARVLAAQHGNRPLACALAGPAGRTGFAVLVSGDAAARVMLADGREVRIGGDPHGAADRVVEGPVASLELTLPGAGRAEPRLRLGSGVTRGGGLRRSVRRPAGDSAARADQPAAGGPRAVAPEQLRTMLDEAAPQERVSLIRKQPKRRPGGPPVLGVNCKNEHFNDPRAHYCAVCGISMLQLTLLPFRGPRPPLGVLLLDDGQTVPLEDDQLIGRLPDRAPEVTDGRAHPLRMADAEESISRRHALVRLEEWQVNVVDLGSANGTAVRGPGETEFVRLAPDAPLELAPGATVRVGLARTLRFESNRKI</sequence>
<name>A0A7Y9EBA8_9ACTN</name>
<protein>
    <recommendedName>
        <fullName evidence="3">FHA domain-containing protein</fullName>
    </recommendedName>
</protein>
<dbReference type="EMBL" id="JACCBA010000001">
    <property type="protein sequence ID" value="NYD44614.1"/>
    <property type="molecule type" value="Genomic_DNA"/>
</dbReference>
<dbReference type="InterPro" id="IPR000253">
    <property type="entry name" value="FHA_dom"/>
</dbReference>
<proteinExistence type="predicted"/>
<dbReference type="CDD" id="cd00060">
    <property type="entry name" value="FHA"/>
    <property type="match status" value="1"/>
</dbReference>
<dbReference type="SUPFAM" id="SSF49879">
    <property type="entry name" value="SMAD/FHA domain"/>
    <property type="match status" value="1"/>
</dbReference>
<dbReference type="Gene3D" id="2.60.200.20">
    <property type="match status" value="1"/>
</dbReference>
<accession>A0A7Y9EBA8</accession>
<evidence type="ECO:0000256" key="1">
    <source>
        <dbReference type="ARBA" id="ARBA00022553"/>
    </source>
</evidence>
<keyword evidence="1" id="KW-0597">Phosphoprotein</keyword>
<dbReference type="AlphaFoldDB" id="A0A7Y9EBA8"/>
<gene>
    <name evidence="4" type="ORF">BJY14_000597</name>
</gene>
<keyword evidence="5" id="KW-1185">Reference proteome</keyword>
<dbReference type="Pfam" id="PF00498">
    <property type="entry name" value="FHA"/>
    <property type="match status" value="1"/>
</dbReference>
<dbReference type="InterPro" id="IPR008984">
    <property type="entry name" value="SMAD_FHA_dom_sf"/>
</dbReference>
<dbReference type="PROSITE" id="PS50006">
    <property type="entry name" value="FHA_DOMAIN"/>
    <property type="match status" value="1"/>
</dbReference>
<reference evidence="4 5" key="1">
    <citation type="submission" date="2020-07" db="EMBL/GenBank/DDBJ databases">
        <title>Sequencing the genomes of 1000 actinobacteria strains.</title>
        <authorList>
            <person name="Klenk H.-P."/>
        </authorList>
    </citation>
    <scope>NUCLEOTIDE SEQUENCE [LARGE SCALE GENOMIC DNA]</scope>
    <source>
        <strain evidence="4 5">DSM 40398</strain>
    </source>
</reference>
<feature type="domain" description="FHA" evidence="3">
    <location>
        <begin position="272"/>
        <end position="330"/>
    </location>
</feature>
<dbReference type="RefSeq" id="WP_179842170.1">
    <property type="nucleotide sequence ID" value="NZ_JACCBA010000001.1"/>
</dbReference>
<comment type="caution">
    <text evidence="4">The sequence shown here is derived from an EMBL/GenBank/DDBJ whole genome shotgun (WGS) entry which is preliminary data.</text>
</comment>
<evidence type="ECO:0000259" key="3">
    <source>
        <dbReference type="PROSITE" id="PS50006"/>
    </source>
</evidence>
<dbReference type="Proteomes" id="UP000529783">
    <property type="component" value="Unassembled WGS sequence"/>
</dbReference>
<evidence type="ECO:0000313" key="4">
    <source>
        <dbReference type="EMBL" id="NYD44614.1"/>
    </source>
</evidence>
<evidence type="ECO:0000313" key="5">
    <source>
        <dbReference type="Proteomes" id="UP000529783"/>
    </source>
</evidence>
<evidence type="ECO:0000256" key="2">
    <source>
        <dbReference type="SAM" id="MobiDB-lite"/>
    </source>
</evidence>
<organism evidence="4 5">
    <name type="scientific">Actinomadura luteofluorescens</name>
    <dbReference type="NCBI Taxonomy" id="46163"/>
    <lineage>
        <taxon>Bacteria</taxon>
        <taxon>Bacillati</taxon>
        <taxon>Actinomycetota</taxon>
        <taxon>Actinomycetes</taxon>
        <taxon>Streptosporangiales</taxon>
        <taxon>Thermomonosporaceae</taxon>
        <taxon>Actinomadura</taxon>
    </lineage>
</organism>